<protein>
    <recommendedName>
        <fullName evidence="3">DUF433 domain-containing protein</fullName>
    </recommendedName>
</protein>
<dbReference type="Proteomes" id="UP000664288">
    <property type="component" value="Unassembled WGS sequence"/>
</dbReference>
<evidence type="ECO:0000313" key="1">
    <source>
        <dbReference type="EMBL" id="MBO0903471.1"/>
    </source>
</evidence>
<name>A0ABS3J1C9_9HYPH</name>
<reference evidence="1 2" key="1">
    <citation type="submission" date="2021-03" db="EMBL/GenBank/DDBJ databases">
        <title>Whole genome sequence of Jiella sp. MQZ13P-4.</title>
        <authorList>
            <person name="Tuo L."/>
        </authorList>
    </citation>
    <scope>NUCLEOTIDE SEQUENCE [LARGE SCALE GENOMIC DNA]</scope>
    <source>
        <strain evidence="1 2">MQZ13P-4</strain>
    </source>
</reference>
<organism evidence="1 2">
    <name type="scientific">Jiella sonneratiae</name>
    <dbReference type="NCBI Taxonomy" id="2816856"/>
    <lineage>
        <taxon>Bacteria</taxon>
        <taxon>Pseudomonadati</taxon>
        <taxon>Pseudomonadota</taxon>
        <taxon>Alphaproteobacteria</taxon>
        <taxon>Hyphomicrobiales</taxon>
        <taxon>Aurantimonadaceae</taxon>
        <taxon>Jiella</taxon>
    </lineage>
</organism>
<accession>A0ABS3J1C9</accession>
<proteinExistence type="predicted"/>
<evidence type="ECO:0000313" key="2">
    <source>
        <dbReference type="Proteomes" id="UP000664288"/>
    </source>
</evidence>
<comment type="caution">
    <text evidence="1">The sequence shown here is derived from an EMBL/GenBank/DDBJ whole genome shotgun (WGS) entry which is preliminary data.</text>
</comment>
<sequence>MPLTVPLDVGSYTAAEAARLLRTPARNIRRWMRGHRYVAGDAIRQVPPLWQSQLAMFEDSLELGFRDLIELRFVKAFVDAGVGLKAVRGCLEYARECVGDPYPFSTRRFQTDGRTIFLKSIERSTSNEALLDLKTRQYVFKDVIERSFKDLDFDDRTVARWRPFHGKASIVIDPSRAFGQPVAAQFGVPTVALADAVKAEGSVEKAARLFQVPAAVVRDAATFEASLEAA</sequence>
<gene>
    <name evidence="1" type="ORF">J1C47_07435</name>
</gene>
<evidence type="ECO:0008006" key="3">
    <source>
        <dbReference type="Google" id="ProtNLM"/>
    </source>
</evidence>
<dbReference type="EMBL" id="JAFMPY010000006">
    <property type="protein sequence ID" value="MBO0903471.1"/>
    <property type="molecule type" value="Genomic_DNA"/>
</dbReference>
<keyword evidence="2" id="KW-1185">Reference proteome</keyword>